<dbReference type="InterPro" id="IPR011989">
    <property type="entry name" value="ARM-like"/>
</dbReference>
<feature type="domain" description="Protein kinase" evidence="6">
    <location>
        <begin position="168"/>
        <end position="418"/>
    </location>
</feature>
<dbReference type="GO" id="GO:0004674">
    <property type="term" value="F:protein serine/threonine kinase activity"/>
    <property type="evidence" value="ECO:0007669"/>
    <property type="project" value="UniProtKB-EC"/>
</dbReference>
<feature type="binding site" evidence="4">
    <location>
        <position position="197"/>
    </location>
    <ligand>
        <name>ATP</name>
        <dbReference type="ChEBI" id="CHEBI:30616"/>
    </ligand>
</feature>
<dbReference type="PANTHER" id="PTHR48012:SF26">
    <property type="entry name" value="SERINE_THREONINE-PROTEIN KINASE DDB_G0283821-RELATED"/>
    <property type="match status" value="1"/>
</dbReference>
<dbReference type="EMBL" id="JAEUBF010000267">
    <property type="protein sequence ID" value="KAH3679617.1"/>
    <property type="molecule type" value="Genomic_DNA"/>
</dbReference>
<proteinExistence type="predicted"/>
<dbReference type="PROSITE" id="PS50011">
    <property type="entry name" value="PROTEIN_KINASE_DOM"/>
    <property type="match status" value="1"/>
</dbReference>
<dbReference type="GO" id="GO:0005737">
    <property type="term" value="C:cytoplasm"/>
    <property type="evidence" value="ECO:0007669"/>
    <property type="project" value="TreeGrafter"/>
</dbReference>
<evidence type="ECO:0000256" key="4">
    <source>
        <dbReference type="PROSITE-ProRule" id="PRU10141"/>
    </source>
</evidence>
<dbReference type="AlphaFoldDB" id="A0A9P8PXV9"/>
<dbReference type="PANTHER" id="PTHR48012">
    <property type="entry name" value="STERILE20-LIKE KINASE, ISOFORM B-RELATED"/>
    <property type="match status" value="1"/>
</dbReference>
<accession>A0A9P8PXV9</accession>
<dbReference type="SUPFAM" id="SSF48371">
    <property type="entry name" value="ARM repeat"/>
    <property type="match status" value="1"/>
</dbReference>
<sequence>MDPNASKLELLDKFKEGINERVNYSMVEENELLRSPKFKRLQSSSPPRSSSSSPSKSSSNNENNFDMIPNLQFKPNKELLKTPTKPKLNRKPSKQQISNQHKIPLKPFNGATTLQFSINSPVKHNGIQRQFKPKPSNFDGMKVSLTPAQRLEKKSGRSLTTNDILSSYEFKETIGRGAFANVYRAINKKTGDEVAIKEIFIEDDDDILELMSEIDLLKILRHKNIVKYHGFVRNEQKLLIFLEYCSGGSLRSLYKNSNPLSEDYVVTLLIQVINGLIYLHGQGVVHRDVKAANILLTNTGDVKLTDFGVSTKVSTKTIKTYSIAGTPNWMAPEIISMDGTSTASDIWSLGATVVELLTGEPLYSNLNEMAALHAIVTDEFPPIPENISNLCRDFLIQCFEKQPAKRITARELSQHPWLNQKTTTAHSEDERNQIKNNLSQVELRETARDFNSIKRFNTRKYLPSSNIFKHAESNLSKDELSNDFKGLTLNNNDLKCSVKLFEPIAKSTIKSQSFKHLLIAKDFQSLDAIEAIQILKRGYDKEICNEEILLKLLQSIERKTSLNKIITVECLVLLQLVLMNDKKLISSFVNLAALPTLIKILQQKNSLELRGLAADILSLCFKDDPKHVTSFIHCGGLKITLKFLDIVSKSNMKQVMLIIEVLYTVISKNLLPRKDLQLIISSSDSFVEGFIRAFQKVVECGDHLKLTDKIIYILINFHTARLVSLSTTSLKNIFMIYENLSRDNQLLILKFLKTINVNDLDKDSQLLQFLVSILKTLLDNSETIVIDNFMLNSVCSFIFSYSHLDRGKQLDLIRLGVLSRFQKVINLKLASSEYIIPLVCEFAFNSEILKIIWTKRDMTLLQNYSELLLDPVWQANALDSLLSLHEKIGNDVVSKYLLKDKYQNLIQSFLVDESLNYDLYLQRLIRFFHTYSKSIVINQIRLLFFNNSTVIDAIFKRIKQYKSDLVIKINLFKLLKILVEDNFNYENYIKVSNYLSSIPKTNILLIDQLIAEMLNMEKEKENSLMRPPLYPNKTTSS</sequence>
<evidence type="ECO:0000256" key="1">
    <source>
        <dbReference type="ARBA" id="ARBA00012513"/>
    </source>
</evidence>
<dbReference type="Pfam" id="PF00069">
    <property type="entry name" value="Pkinase"/>
    <property type="match status" value="1"/>
</dbReference>
<evidence type="ECO:0000313" key="8">
    <source>
        <dbReference type="Proteomes" id="UP000769528"/>
    </source>
</evidence>
<gene>
    <name evidence="7" type="ORF">WICMUC_000849</name>
</gene>
<dbReference type="Proteomes" id="UP000769528">
    <property type="component" value="Unassembled WGS sequence"/>
</dbReference>
<dbReference type="EC" id="2.7.11.1" evidence="1"/>
<dbReference type="SMART" id="SM00220">
    <property type="entry name" value="S_TKc"/>
    <property type="match status" value="1"/>
</dbReference>
<dbReference type="OrthoDB" id="3980450at2759"/>
<keyword evidence="8" id="KW-1185">Reference proteome</keyword>
<feature type="region of interest" description="Disordered" evidence="5">
    <location>
        <begin position="31"/>
        <end position="104"/>
    </location>
</feature>
<reference evidence="7" key="1">
    <citation type="journal article" date="2021" name="Open Biol.">
        <title>Shared evolutionary footprints suggest mitochondrial oxidative damage underlies multiple complex I losses in fungi.</title>
        <authorList>
            <person name="Schikora-Tamarit M.A."/>
            <person name="Marcet-Houben M."/>
            <person name="Nosek J."/>
            <person name="Gabaldon T."/>
        </authorList>
    </citation>
    <scope>NUCLEOTIDE SEQUENCE</scope>
    <source>
        <strain evidence="7">CBS6341</strain>
    </source>
</reference>
<dbReference type="Gene3D" id="1.10.510.10">
    <property type="entry name" value="Transferase(Phosphotransferase) domain 1"/>
    <property type="match status" value="1"/>
</dbReference>
<evidence type="ECO:0000259" key="6">
    <source>
        <dbReference type="PROSITE" id="PS50011"/>
    </source>
</evidence>
<dbReference type="GO" id="GO:0005524">
    <property type="term" value="F:ATP binding"/>
    <property type="evidence" value="ECO:0007669"/>
    <property type="project" value="UniProtKB-UniRule"/>
</dbReference>
<comment type="caution">
    <text evidence="7">The sequence shown here is derived from an EMBL/GenBank/DDBJ whole genome shotgun (WGS) entry which is preliminary data.</text>
</comment>
<evidence type="ECO:0000256" key="5">
    <source>
        <dbReference type="SAM" id="MobiDB-lite"/>
    </source>
</evidence>
<feature type="compositionally biased region" description="Low complexity" evidence="5">
    <location>
        <begin position="43"/>
        <end position="59"/>
    </location>
</feature>
<evidence type="ECO:0000256" key="2">
    <source>
        <dbReference type="ARBA" id="ARBA00022741"/>
    </source>
</evidence>
<dbReference type="FunFam" id="1.10.510.10:FF:000571">
    <property type="entry name" value="Maternal embryonic leucine zipper kinase"/>
    <property type="match status" value="1"/>
</dbReference>
<reference evidence="7" key="2">
    <citation type="submission" date="2021-01" db="EMBL/GenBank/DDBJ databases">
        <authorList>
            <person name="Schikora-Tamarit M.A."/>
        </authorList>
    </citation>
    <scope>NUCLEOTIDE SEQUENCE</scope>
    <source>
        <strain evidence="7">CBS6341</strain>
    </source>
</reference>
<dbReference type="PROSITE" id="PS00107">
    <property type="entry name" value="PROTEIN_KINASE_ATP"/>
    <property type="match status" value="1"/>
</dbReference>
<dbReference type="InterPro" id="IPR017441">
    <property type="entry name" value="Protein_kinase_ATP_BS"/>
</dbReference>
<organism evidence="7 8">
    <name type="scientific">Wickerhamomyces mucosus</name>
    <dbReference type="NCBI Taxonomy" id="1378264"/>
    <lineage>
        <taxon>Eukaryota</taxon>
        <taxon>Fungi</taxon>
        <taxon>Dikarya</taxon>
        <taxon>Ascomycota</taxon>
        <taxon>Saccharomycotina</taxon>
        <taxon>Saccharomycetes</taxon>
        <taxon>Phaffomycetales</taxon>
        <taxon>Wickerhamomycetaceae</taxon>
        <taxon>Wickerhamomyces</taxon>
    </lineage>
</organism>
<keyword evidence="3 4" id="KW-0067">ATP-binding</keyword>
<dbReference type="InterPro" id="IPR008271">
    <property type="entry name" value="Ser/Thr_kinase_AS"/>
</dbReference>
<dbReference type="InterPro" id="IPR000719">
    <property type="entry name" value="Prot_kinase_dom"/>
</dbReference>
<keyword evidence="2 4" id="KW-0547">Nucleotide-binding</keyword>
<evidence type="ECO:0000256" key="3">
    <source>
        <dbReference type="ARBA" id="ARBA00022840"/>
    </source>
</evidence>
<protein>
    <recommendedName>
        <fullName evidence="1">non-specific serine/threonine protein kinase</fullName>
        <ecNumber evidence="1">2.7.11.1</ecNumber>
    </recommendedName>
</protein>
<dbReference type="SUPFAM" id="SSF56112">
    <property type="entry name" value="Protein kinase-like (PK-like)"/>
    <property type="match status" value="1"/>
</dbReference>
<dbReference type="InterPro" id="IPR050629">
    <property type="entry name" value="STE20/SPS1-PAK"/>
</dbReference>
<evidence type="ECO:0000313" key="7">
    <source>
        <dbReference type="EMBL" id="KAH3679617.1"/>
    </source>
</evidence>
<dbReference type="PROSITE" id="PS00108">
    <property type="entry name" value="PROTEIN_KINASE_ST"/>
    <property type="match status" value="1"/>
</dbReference>
<name>A0A9P8PXV9_9ASCO</name>
<dbReference type="InterPro" id="IPR011009">
    <property type="entry name" value="Kinase-like_dom_sf"/>
</dbReference>
<dbReference type="Gene3D" id="1.25.10.10">
    <property type="entry name" value="Leucine-rich Repeat Variant"/>
    <property type="match status" value="1"/>
</dbReference>
<dbReference type="InterPro" id="IPR016024">
    <property type="entry name" value="ARM-type_fold"/>
</dbReference>